<evidence type="ECO:0000256" key="2">
    <source>
        <dbReference type="ARBA" id="ARBA00022574"/>
    </source>
</evidence>
<keyword evidence="5" id="KW-1185">Reference proteome</keyword>
<name>A0A433PDU5_9FUNG</name>
<organism evidence="4 5">
    <name type="scientific">Jimgerdemannia flammicorona</name>
    <dbReference type="NCBI Taxonomy" id="994334"/>
    <lineage>
        <taxon>Eukaryota</taxon>
        <taxon>Fungi</taxon>
        <taxon>Fungi incertae sedis</taxon>
        <taxon>Mucoromycota</taxon>
        <taxon>Mucoromycotina</taxon>
        <taxon>Endogonomycetes</taxon>
        <taxon>Endogonales</taxon>
        <taxon>Endogonaceae</taxon>
        <taxon>Jimgerdemannia</taxon>
    </lineage>
</organism>
<dbReference type="GO" id="GO:0090110">
    <property type="term" value="P:COPII-coated vesicle cargo loading"/>
    <property type="evidence" value="ECO:0007669"/>
    <property type="project" value="TreeGrafter"/>
</dbReference>
<protein>
    <submittedName>
        <fullName evidence="4">Uncharacterized protein</fullName>
    </submittedName>
</protein>
<dbReference type="PANTHER" id="PTHR13923">
    <property type="entry name" value="SEC31-RELATED PROTEIN"/>
    <property type="match status" value="1"/>
</dbReference>
<dbReference type="PANTHER" id="PTHR13923:SF11">
    <property type="entry name" value="SECRETORY 31, ISOFORM D"/>
    <property type="match status" value="1"/>
</dbReference>
<dbReference type="GO" id="GO:0030127">
    <property type="term" value="C:COPII vesicle coat"/>
    <property type="evidence" value="ECO:0007669"/>
    <property type="project" value="TreeGrafter"/>
</dbReference>
<feature type="non-terminal residue" evidence="4">
    <location>
        <position position="69"/>
    </location>
</feature>
<keyword evidence="3" id="KW-0677">Repeat</keyword>
<evidence type="ECO:0000256" key="3">
    <source>
        <dbReference type="ARBA" id="ARBA00022737"/>
    </source>
</evidence>
<reference evidence="4 5" key="1">
    <citation type="journal article" date="2018" name="New Phytol.">
        <title>Phylogenomics of Endogonaceae and evolution of mycorrhizas within Mucoromycota.</title>
        <authorList>
            <person name="Chang Y."/>
            <person name="Desiro A."/>
            <person name="Na H."/>
            <person name="Sandor L."/>
            <person name="Lipzen A."/>
            <person name="Clum A."/>
            <person name="Barry K."/>
            <person name="Grigoriev I.V."/>
            <person name="Martin F.M."/>
            <person name="Stajich J.E."/>
            <person name="Smith M.E."/>
            <person name="Bonito G."/>
            <person name="Spatafora J.W."/>
        </authorList>
    </citation>
    <scope>NUCLEOTIDE SEQUENCE [LARGE SCALE GENOMIC DNA]</scope>
    <source>
        <strain evidence="4 5">AD002</strain>
    </source>
</reference>
<dbReference type="Proteomes" id="UP000274822">
    <property type="component" value="Unassembled WGS sequence"/>
</dbReference>
<evidence type="ECO:0000313" key="5">
    <source>
        <dbReference type="Proteomes" id="UP000274822"/>
    </source>
</evidence>
<proteinExistence type="predicted"/>
<dbReference type="GO" id="GO:0007029">
    <property type="term" value="P:endoplasmic reticulum organization"/>
    <property type="evidence" value="ECO:0007669"/>
    <property type="project" value="TreeGrafter"/>
</dbReference>
<dbReference type="Gene3D" id="2.130.10.10">
    <property type="entry name" value="YVTN repeat-like/Quinoprotein amine dehydrogenase"/>
    <property type="match status" value="1"/>
</dbReference>
<keyword evidence="2" id="KW-0853">WD repeat</keyword>
<dbReference type="InterPro" id="IPR015943">
    <property type="entry name" value="WD40/YVTN_repeat-like_dom_sf"/>
</dbReference>
<accession>A0A433PDU5</accession>
<dbReference type="GO" id="GO:0005198">
    <property type="term" value="F:structural molecule activity"/>
    <property type="evidence" value="ECO:0007669"/>
    <property type="project" value="TreeGrafter"/>
</dbReference>
<dbReference type="InterPro" id="IPR040251">
    <property type="entry name" value="SEC31-like"/>
</dbReference>
<evidence type="ECO:0000256" key="1">
    <source>
        <dbReference type="ARBA" id="ARBA00022448"/>
    </source>
</evidence>
<evidence type="ECO:0000313" key="4">
    <source>
        <dbReference type="EMBL" id="RUS15686.1"/>
    </source>
</evidence>
<dbReference type="EMBL" id="RBNJ01025226">
    <property type="protein sequence ID" value="RUS15686.1"/>
    <property type="molecule type" value="Genomic_DNA"/>
</dbReference>
<comment type="caution">
    <text evidence="4">The sequence shown here is derived from an EMBL/GenBank/DDBJ whole genome shotgun (WGS) entry which is preliminary data.</text>
</comment>
<keyword evidence="1" id="KW-0813">Transport</keyword>
<dbReference type="GO" id="GO:0070971">
    <property type="term" value="C:endoplasmic reticulum exit site"/>
    <property type="evidence" value="ECO:0007669"/>
    <property type="project" value="TreeGrafter"/>
</dbReference>
<sequence>MTKLKEIPRTATFAWSPGQHLPFIATGTVAGALDASFSNTTELEIFKLDIENKANVTVATPAGKVNSNA</sequence>
<dbReference type="AlphaFoldDB" id="A0A433PDU5"/>
<gene>
    <name evidence="4" type="ORF">BC938DRAFT_476855</name>
</gene>